<evidence type="ECO:0000313" key="1">
    <source>
        <dbReference type="EMBL" id="RDU72054.1"/>
    </source>
</evidence>
<reference evidence="1 2" key="1">
    <citation type="submission" date="2018-04" db="EMBL/GenBank/DDBJ databases">
        <title>Novel Campyloabacter and Helicobacter Species and Strains.</title>
        <authorList>
            <person name="Mannion A.J."/>
            <person name="Shen Z."/>
            <person name="Fox J.G."/>
        </authorList>
    </citation>
    <scope>NUCLEOTIDE SEQUENCE [LARGE SCALE GENOMIC DNA]</scope>
    <source>
        <strain evidence="1 2">MIT 04-9366</strain>
    </source>
</reference>
<dbReference type="AlphaFoldDB" id="A0A3D8J572"/>
<sequence>MINLLYPLPLSKICYNPQSSSKGVLMRKIPLDTLRTFDKDAISILSPKRLEGYEGSIERHYENLFLAFQSGKRIATLEIYLRNKLDFCLREIEGEDWIKSEKSLCLIKQKTHIPLPALYPHQILSSLMFGELIGLINAYGIKHYMFDLRDFDFRKYHWSNRNYGYINGKKVAFSNIDKNAIVLNLIRNIRNRAFHWENLFKVTKKDNGDIFPRLTHKENNSTIGVMPEMILEFLDDLIDCIGNEVIKECIRKGGC</sequence>
<proteinExistence type="predicted"/>
<evidence type="ECO:0008006" key="3">
    <source>
        <dbReference type="Google" id="ProtNLM"/>
    </source>
</evidence>
<dbReference type="EMBL" id="NXLV01000001">
    <property type="protein sequence ID" value="RDU72054.1"/>
    <property type="molecule type" value="Genomic_DNA"/>
</dbReference>
<protein>
    <recommendedName>
        <fullName evidence="3">CAAX protease</fullName>
    </recommendedName>
</protein>
<name>A0A3D8J572_9HELI</name>
<comment type="caution">
    <text evidence="1">The sequence shown here is derived from an EMBL/GenBank/DDBJ whole genome shotgun (WGS) entry which is preliminary data.</text>
</comment>
<organism evidence="1 2">
    <name type="scientific">Helicobacter brantae</name>
    <dbReference type="NCBI Taxonomy" id="375927"/>
    <lineage>
        <taxon>Bacteria</taxon>
        <taxon>Pseudomonadati</taxon>
        <taxon>Campylobacterota</taxon>
        <taxon>Epsilonproteobacteria</taxon>
        <taxon>Campylobacterales</taxon>
        <taxon>Helicobacteraceae</taxon>
        <taxon>Helicobacter</taxon>
    </lineage>
</organism>
<evidence type="ECO:0000313" key="2">
    <source>
        <dbReference type="Proteomes" id="UP000257045"/>
    </source>
</evidence>
<dbReference type="Proteomes" id="UP000257045">
    <property type="component" value="Unassembled WGS sequence"/>
</dbReference>
<keyword evidence="2" id="KW-1185">Reference proteome</keyword>
<accession>A0A3D8J572</accession>
<gene>
    <name evidence="1" type="ORF">CQA58_00135</name>
</gene>